<evidence type="ECO:0000313" key="3">
    <source>
        <dbReference type="Proteomes" id="UP000585474"/>
    </source>
</evidence>
<evidence type="ECO:0000313" key="2">
    <source>
        <dbReference type="EMBL" id="GFZ20912.1"/>
    </source>
</evidence>
<keyword evidence="3" id="KW-1185">Reference proteome</keyword>
<name>A0A7J0HD29_9ERIC</name>
<feature type="compositionally biased region" description="Low complexity" evidence="1">
    <location>
        <begin position="29"/>
        <end position="42"/>
    </location>
</feature>
<accession>A0A7J0HD29</accession>
<gene>
    <name evidence="2" type="ORF">Acr_29g0000740</name>
</gene>
<organism evidence="2 3">
    <name type="scientific">Actinidia rufa</name>
    <dbReference type="NCBI Taxonomy" id="165716"/>
    <lineage>
        <taxon>Eukaryota</taxon>
        <taxon>Viridiplantae</taxon>
        <taxon>Streptophyta</taxon>
        <taxon>Embryophyta</taxon>
        <taxon>Tracheophyta</taxon>
        <taxon>Spermatophyta</taxon>
        <taxon>Magnoliopsida</taxon>
        <taxon>eudicotyledons</taxon>
        <taxon>Gunneridae</taxon>
        <taxon>Pentapetalae</taxon>
        <taxon>asterids</taxon>
        <taxon>Ericales</taxon>
        <taxon>Actinidiaceae</taxon>
        <taxon>Actinidia</taxon>
    </lineage>
</organism>
<feature type="compositionally biased region" description="Polar residues" evidence="1">
    <location>
        <begin position="49"/>
        <end position="60"/>
    </location>
</feature>
<dbReference type="EMBL" id="BJWL01000029">
    <property type="protein sequence ID" value="GFZ20912.1"/>
    <property type="molecule type" value="Genomic_DNA"/>
</dbReference>
<dbReference type="AlphaFoldDB" id="A0A7J0HD29"/>
<comment type="caution">
    <text evidence="2">The sequence shown here is derived from an EMBL/GenBank/DDBJ whole genome shotgun (WGS) entry which is preliminary data.</text>
</comment>
<feature type="compositionally biased region" description="Pro residues" evidence="1">
    <location>
        <begin position="81"/>
        <end position="99"/>
    </location>
</feature>
<sequence length="162" mass="17444">MPREKPKNSPLTFPTHHHGHCSPRRDYDSSCSSITVPSSTLSFGDSRRTSVSSFVADTTHSSSLSLSQASQGPPRSLGGRGPPPLRGWPGRPRPLPDPLPGRVRRHRQRLPLPDSGPGGGRAMFVRDEGKDGSRRRRGDRTPKVRIMDPPLDEGGGQGSASG</sequence>
<protein>
    <submittedName>
        <fullName evidence="2">Uncharacterized protein</fullName>
    </submittedName>
</protein>
<proteinExistence type="predicted"/>
<feature type="compositionally biased region" description="Gly residues" evidence="1">
    <location>
        <begin position="153"/>
        <end position="162"/>
    </location>
</feature>
<feature type="region of interest" description="Disordered" evidence="1">
    <location>
        <begin position="1"/>
        <end position="162"/>
    </location>
</feature>
<evidence type="ECO:0000256" key="1">
    <source>
        <dbReference type="SAM" id="MobiDB-lite"/>
    </source>
</evidence>
<reference evidence="2 3" key="1">
    <citation type="submission" date="2019-07" db="EMBL/GenBank/DDBJ databases">
        <title>De Novo Assembly of kiwifruit Actinidia rufa.</title>
        <authorList>
            <person name="Sugita-Konishi S."/>
            <person name="Sato K."/>
            <person name="Mori E."/>
            <person name="Abe Y."/>
            <person name="Kisaki G."/>
            <person name="Hamano K."/>
            <person name="Suezawa K."/>
            <person name="Otani M."/>
            <person name="Fukuda T."/>
            <person name="Manabe T."/>
            <person name="Gomi K."/>
            <person name="Tabuchi M."/>
            <person name="Akimitsu K."/>
            <person name="Kataoka I."/>
        </authorList>
    </citation>
    <scope>NUCLEOTIDE SEQUENCE [LARGE SCALE GENOMIC DNA]</scope>
    <source>
        <strain evidence="3">cv. Fuchu</strain>
    </source>
</reference>
<feature type="compositionally biased region" description="Low complexity" evidence="1">
    <location>
        <begin position="61"/>
        <end position="77"/>
    </location>
</feature>
<dbReference type="Proteomes" id="UP000585474">
    <property type="component" value="Unassembled WGS sequence"/>
</dbReference>